<dbReference type="Proteomes" id="UP000198426">
    <property type="component" value="Unassembled WGS sequence"/>
</dbReference>
<evidence type="ECO:0000313" key="2">
    <source>
        <dbReference type="EMBL" id="SNS15964.1"/>
    </source>
</evidence>
<gene>
    <name evidence="2" type="ORF">SAMN05421757_101126</name>
</gene>
<dbReference type="RefSeq" id="WP_089230623.1">
    <property type="nucleotide sequence ID" value="NZ_FZOY01000001.1"/>
</dbReference>
<evidence type="ECO:0000259" key="1">
    <source>
        <dbReference type="Pfam" id="PF04028"/>
    </source>
</evidence>
<keyword evidence="3" id="KW-1185">Reference proteome</keyword>
<organism evidence="2 3">
    <name type="scientific">Tropicimonas sediminicola</name>
    <dbReference type="NCBI Taxonomy" id="1031541"/>
    <lineage>
        <taxon>Bacteria</taxon>
        <taxon>Pseudomonadati</taxon>
        <taxon>Pseudomonadota</taxon>
        <taxon>Alphaproteobacteria</taxon>
        <taxon>Rhodobacterales</taxon>
        <taxon>Roseobacteraceae</taxon>
        <taxon>Tropicimonas</taxon>
    </lineage>
</organism>
<dbReference type="Pfam" id="PF04028">
    <property type="entry name" value="DUF374"/>
    <property type="match status" value="1"/>
</dbReference>
<dbReference type="OrthoDB" id="9810508at2"/>
<proteinExistence type="predicted"/>
<evidence type="ECO:0000313" key="3">
    <source>
        <dbReference type="Proteomes" id="UP000198426"/>
    </source>
</evidence>
<dbReference type="EMBL" id="FZOY01000001">
    <property type="protein sequence ID" value="SNS15964.1"/>
    <property type="molecule type" value="Genomic_DNA"/>
</dbReference>
<dbReference type="InterPro" id="IPR007172">
    <property type="entry name" value="DUF374"/>
</dbReference>
<feature type="domain" description="DUF374" evidence="1">
    <location>
        <begin position="80"/>
        <end position="144"/>
    </location>
</feature>
<sequence>MPSMMKQARRKIDSALCSPSVAGPVSRLITSHLRKRLEGTRWTSDGKEALAEHVQAGNGVIMVLWHGRLPAAPIGWDTDWGKLCVVTSAAIPGRMVGRVMGQFGHDTIPMRERKANTGTSLQIARMVRGGTSIGFAADGPLGPARKAKSVPIDWARLTGAQIWLFTASYRNYSCVKAWDRMALPISGDEGIMLYRRWDAEIPKKLGADMRETLRQRLEDDLNALTLEADQRMGHETLIN</sequence>
<protein>
    <recommendedName>
        <fullName evidence="1">DUF374 domain-containing protein</fullName>
    </recommendedName>
</protein>
<accession>A0A239C935</accession>
<reference evidence="2 3" key="1">
    <citation type="submission" date="2017-06" db="EMBL/GenBank/DDBJ databases">
        <authorList>
            <person name="Kim H.J."/>
            <person name="Triplett B.A."/>
        </authorList>
    </citation>
    <scope>NUCLEOTIDE SEQUENCE [LARGE SCALE GENOMIC DNA]</scope>
    <source>
        <strain evidence="2 3">DSM 29339</strain>
    </source>
</reference>
<dbReference type="AlphaFoldDB" id="A0A239C935"/>
<name>A0A239C935_9RHOB</name>